<feature type="transmembrane region" description="Helical" evidence="8">
    <location>
        <begin position="72"/>
        <end position="93"/>
    </location>
</feature>
<dbReference type="NCBIfam" id="TIGR01528">
    <property type="entry name" value="NMN_trans_PnuC"/>
    <property type="match status" value="1"/>
</dbReference>
<comment type="similarity">
    <text evidence="2">Belongs to the nicotinamide ribonucleoside (NR) uptake permease (TC 4.B.1) family.</text>
</comment>
<organism evidence="9 10">
    <name type="scientific">Ligilactobacillus acidipiscis</name>
    <dbReference type="NCBI Taxonomy" id="89059"/>
    <lineage>
        <taxon>Bacteria</taxon>
        <taxon>Bacillati</taxon>
        <taxon>Bacillota</taxon>
        <taxon>Bacilli</taxon>
        <taxon>Lactobacillales</taxon>
        <taxon>Lactobacillaceae</taxon>
        <taxon>Ligilactobacillus</taxon>
    </lineage>
</organism>
<dbReference type="InterPro" id="IPR006419">
    <property type="entry name" value="NMN_transpt_PnuC"/>
</dbReference>
<proteinExistence type="inferred from homology"/>
<dbReference type="GO" id="GO:0034257">
    <property type="term" value="F:nicotinamide riboside transmembrane transporter activity"/>
    <property type="evidence" value="ECO:0007669"/>
    <property type="project" value="InterPro"/>
</dbReference>
<evidence type="ECO:0000256" key="1">
    <source>
        <dbReference type="ARBA" id="ARBA00004651"/>
    </source>
</evidence>
<keyword evidence="4" id="KW-1003">Cell membrane</keyword>
<dbReference type="Pfam" id="PF04973">
    <property type="entry name" value="NMN_transporter"/>
    <property type="match status" value="1"/>
</dbReference>
<reference evidence="9" key="2">
    <citation type="submission" date="2021-09" db="EMBL/GenBank/DDBJ databases">
        <authorList>
            <person name="Gilroy R."/>
        </authorList>
    </citation>
    <scope>NUCLEOTIDE SEQUENCE</scope>
    <source>
        <strain evidence="9">CHK174-6876</strain>
    </source>
</reference>
<evidence type="ECO:0000313" key="10">
    <source>
        <dbReference type="Proteomes" id="UP000707535"/>
    </source>
</evidence>
<evidence type="ECO:0000256" key="3">
    <source>
        <dbReference type="ARBA" id="ARBA00022448"/>
    </source>
</evidence>
<evidence type="ECO:0000256" key="2">
    <source>
        <dbReference type="ARBA" id="ARBA00006669"/>
    </source>
</evidence>
<evidence type="ECO:0000256" key="5">
    <source>
        <dbReference type="ARBA" id="ARBA00022692"/>
    </source>
</evidence>
<protein>
    <submittedName>
        <fullName evidence="9">Nicotinamide riboside transporter PnuC</fullName>
    </submittedName>
</protein>
<dbReference type="AlphaFoldDB" id="A0A921K0I4"/>
<name>A0A921K0I4_9LACO</name>
<comment type="subcellular location">
    <subcellularLocation>
        <location evidence="1">Cell membrane</location>
        <topology evidence="1">Multi-pass membrane protein</topology>
    </subcellularLocation>
</comment>
<sequence length="242" mass="27297">MNKFEGSYIEWFKSELKGWNPVMWTIWAFGFGFQTSILVTNTITWQAIVTYLATLVGLLCTCSMAEGRPINGLLGLISVVGFVLVNAMAHHWWSVLDQVIFALAIDIPLIKEWRTWGQDFNAKVRKLDGYSWVLTIAAVFIAWLALYKIALRLNDPRPSSDSLVLALGAMASILCLMHVSNTYTLWLAEDAVNIFMWFYALKDGYSPAALPMLVSTIMYTVTAIYGQWFSVWNKAVADNETV</sequence>
<dbReference type="GO" id="GO:0005886">
    <property type="term" value="C:plasma membrane"/>
    <property type="evidence" value="ECO:0007669"/>
    <property type="project" value="UniProtKB-SubCell"/>
</dbReference>
<keyword evidence="5 8" id="KW-0812">Transmembrane</keyword>
<keyword evidence="3" id="KW-0813">Transport</keyword>
<comment type="caution">
    <text evidence="9">The sequence shown here is derived from an EMBL/GenBank/DDBJ whole genome shotgun (WGS) entry which is preliminary data.</text>
</comment>
<reference evidence="9" key="1">
    <citation type="journal article" date="2021" name="PeerJ">
        <title>Extensive microbial diversity within the chicken gut microbiome revealed by metagenomics and culture.</title>
        <authorList>
            <person name="Gilroy R."/>
            <person name="Ravi A."/>
            <person name="Getino M."/>
            <person name="Pursley I."/>
            <person name="Horton D.L."/>
            <person name="Alikhan N.F."/>
            <person name="Baker D."/>
            <person name="Gharbi K."/>
            <person name="Hall N."/>
            <person name="Watson M."/>
            <person name="Adriaenssens E.M."/>
            <person name="Foster-Nyarko E."/>
            <person name="Jarju S."/>
            <person name="Secka A."/>
            <person name="Antonio M."/>
            <person name="Oren A."/>
            <person name="Chaudhuri R.R."/>
            <person name="La Ragione R."/>
            <person name="Hildebrand F."/>
            <person name="Pallen M.J."/>
        </authorList>
    </citation>
    <scope>NUCLEOTIDE SEQUENCE</scope>
    <source>
        <strain evidence="9">CHK174-6876</strain>
    </source>
</reference>
<feature type="transmembrane region" description="Helical" evidence="8">
    <location>
        <begin position="163"/>
        <end position="188"/>
    </location>
</feature>
<evidence type="ECO:0000256" key="8">
    <source>
        <dbReference type="SAM" id="Phobius"/>
    </source>
</evidence>
<accession>A0A921K0I4</accession>
<dbReference type="PANTHER" id="PTHR36122:SF2">
    <property type="entry name" value="NICOTINAMIDE RIBOSIDE TRANSPORTER PNUC"/>
    <property type="match status" value="1"/>
</dbReference>
<evidence type="ECO:0000256" key="6">
    <source>
        <dbReference type="ARBA" id="ARBA00022989"/>
    </source>
</evidence>
<keyword evidence="6 8" id="KW-1133">Transmembrane helix</keyword>
<dbReference type="PANTHER" id="PTHR36122">
    <property type="entry name" value="NICOTINAMIDE RIBOSIDE TRANSPORTER PNUC"/>
    <property type="match status" value="1"/>
</dbReference>
<feature type="transmembrane region" description="Helical" evidence="8">
    <location>
        <begin position="130"/>
        <end position="151"/>
    </location>
</feature>
<evidence type="ECO:0000256" key="7">
    <source>
        <dbReference type="ARBA" id="ARBA00023136"/>
    </source>
</evidence>
<evidence type="ECO:0000313" key="9">
    <source>
        <dbReference type="EMBL" id="HJE96561.1"/>
    </source>
</evidence>
<feature type="transmembrane region" description="Helical" evidence="8">
    <location>
        <begin position="208"/>
        <end position="226"/>
    </location>
</feature>
<gene>
    <name evidence="9" type="primary">pnuC</name>
    <name evidence="9" type="ORF">K8V00_02980</name>
</gene>
<keyword evidence="7 8" id="KW-0472">Membrane</keyword>
<dbReference type="EMBL" id="DYXG01000025">
    <property type="protein sequence ID" value="HJE96561.1"/>
    <property type="molecule type" value="Genomic_DNA"/>
</dbReference>
<evidence type="ECO:0000256" key="4">
    <source>
        <dbReference type="ARBA" id="ARBA00022475"/>
    </source>
</evidence>
<dbReference type="Proteomes" id="UP000707535">
    <property type="component" value="Unassembled WGS sequence"/>
</dbReference>
<feature type="transmembrane region" description="Helical" evidence="8">
    <location>
        <begin position="45"/>
        <end position="65"/>
    </location>
</feature>